<protein>
    <submittedName>
        <fullName evidence="2">Uncharacterized protein</fullName>
    </submittedName>
</protein>
<organism evidence="2 3">
    <name type="scientific">Filifactor villosus</name>
    <dbReference type="NCBI Taxonomy" id="29374"/>
    <lineage>
        <taxon>Bacteria</taxon>
        <taxon>Bacillati</taxon>
        <taxon>Bacillota</taxon>
        <taxon>Clostridia</taxon>
        <taxon>Peptostreptococcales</taxon>
        <taxon>Filifactoraceae</taxon>
        <taxon>Filifactor</taxon>
    </lineage>
</organism>
<sequence length="138" mass="16256">MKKFLFVIMLIFFIVLDAYTALLVLGDVIIPTTTMEITNQNEYIVEIVKEHFDLDYEIQKIVFSPGFPDGYGLDIYDYDGMKHSESEDNHEDSEIFEYFQKMKIDTPKYLKVLILEILLEIIVIVVVIRKNKIKQRNP</sequence>
<dbReference type="Proteomes" id="UP001595916">
    <property type="component" value="Unassembled WGS sequence"/>
</dbReference>
<evidence type="ECO:0000256" key="1">
    <source>
        <dbReference type="SAM" id="Phobius"/>
    </source>
</evidence>
<dbReference type="RefSeq" id="WP_379788436.1">
    <property type="nucleotide sequence ID" value="NZ_JBHSHL010000025.1"/>
</dbReference>
<accession>A0ABV9QMI2</accession>
<dbReference type="EMBL" id="JBHSHL010000025">
    <property type="protein sequence ID" value="MFC4804907.1"/>
    <property type="molecule type" value="Genomic_DNA"/>
</dbReference>
<evidence type="ECO:0000313" key="3">
    <source>
        <dbReference type="Proteomes" id="UP001595916"/>
    </source>
</evidence>
<keyword evidence="1" id="KW-0472">Membrane</keyword>
<evidence type="ECO:0000313" key="2">
    <source>
        <dbReference type="EMBL" id="MFC4804907.1"/>
    </source>
</evidence>
<name>A0ABV9QMI2_9FIRM</name>
<keyword evidence="1" id="KW-0812">Transmembrane</keyword>
<proteinExistence type="predicted"/>
<keyword evidence="3" id="KW-1185">Reference proteome</keyword>
<reference evidence="3" key="1">
    <citation type="journal article" date="2019" name="Int. J. Syst. Evol. Microbiol.">
        <title>The Global Catalogue of Microorganisms (GCM) 10K type strain sequencing project: providing services to taxonomists for standard genome sequencing and annotation.</title>
        <authorList>
            <consortium name="The Broad Institute Genomics Platform"/>
            <consortium name="The Broad Institute Genome Sequencing Center for Infectious Disease"/>
            <person name="Wu L."/>
            <person name="Ma J."/>
        </authorList>
    </citation>
    <scope>NUCLEOTIDE SEQUENCE [LARGE SCALE GENOMIC DNA]</scope>
    <source>
        <strain evidence="3">CCUG 46385</strain>
    </source>
</reference>
<feature type="transmembrane region" description="Helical" evidence="1">
    <location>
        <begin position="109"/>
        <end position="128"/>
    </location>
</feature>
<comment type="caution">
    <text evidence="2">The sequence shown here is derived from an EMBL/GenBank/DDBJ whole genome shotgun (WGS) entry which is preliminary data.</text>
</comment>
<keyword evidence="1" id="KW-1133">Transmembrane helix</keyword>
<gene>
    <name evidence="2" type="ORF">ACFO4R_07410</name>
</gene>